<name>A0A0F9W8Q4_9ZZZZ</name>
<organism evidence="1">
    <name type="scientific">marine sediment metagenome</name>
    <dbReference type="NCBI Taxonomy" id="412755"/>
    <lineage>
        <taxon>unclassified sequences</taxon>
        <taxon>metagenomes</taxon>
        <taxon>ecological metagenomes</taxon>
    </lineage>
</organism>
<comment type="caution">
    <text evidence="1">The sequence shown here is derived from an EMBL/GenBank/DDBJ whole genome shotgun (WGS) entry which is preliminary data.</text>
</comment>
<gene>
    <name evidence="1" type="ORF">LCGC14_0313280</name>
</gene>
<dbReference type="AlphaFoldDB" id="A0A0F9W8Q4"/>
<accession>A0A0F9W8Q4</accession>
<proteinExistence type="predicted"/>
<reference evidence="1" key="1">
    <citation type="journal article" date="2015" name="Nature">
        <title>Complex archaea that bridge the gap between prokaryotes and eukaryotes.</title>
        <authorList>
            <person name="Spang A."/>
            <person name="Saw J.H."/>
            <person name="Jorgensen S.L."/>
            <person name="Zaremba-Niedzwiedzka K."/>
            <person name="Martijn J."/>
            <person name="Lind A.E."/>
            <person name="van Eijk R."/>
            <person name="Schleper C."/>
            <person name="Guy L."/>
            <person name="Ettema T.J."/>
        </authorList>
    </citation>
    <scope>NUCLEOTIDE SEQUENCE</scope>
</reference>
<protein>
    <submittedName>
        <fullName evidence="1">Uncharacterized protein</fullName>
    </submittedName>
</protein>
<sequence length="222" mass="25835">MTRKVAIVGFGKGFKTWREARRAGYEIWGINDPLSTFGPWDADRWYQLHSAEYLEEHWPYWDAVSKDTWLNHWKYDGSTPLYMQRHYPEFPGSVEFPKKRIEEELPNGRYHCGTFDWLVAHAILEGVTHIRLCGVTLHPVGEPLSARACLEFWLGMAMGRGIEVEVESEDLFYTFNLVRTRWQYGFDESRPIIEVEDVAKSTEALDDDQELARIKGLFNVAG</sequence>
<evidence type="ECO:0000313" key="1">
    <source>
        <dbReference type="EMBL" id="KKN82061.1"/>
    </source>
</evidence>
<dbReference type="EMBL" id="LAZR01000206">
    <property type="protein sequence ID" value="KKN82061.1"/>
    <property type="molecule type" value="Genomic_DNA"/>
</dbReference>